<dbReference type="Proteomes" id="UP000827092">
    <property type="component" value="Unassembled WGS sequence"/>
</dbReference>
<accession>A0AAV6UF34</accession>
<name>A0AAV6UF34_9ARAC</name>
<comment type="caution">
    <text evidence="1">The sequence shown here is derived from an EMBL/GenBank/DDBJ whole genome shotgun (WGS) entry which is preliminary data.</text>
</comment>
<evidence type="ECO:0000313" key="2">
    <source>
        <dbReference type="Proteomes" id="UP000827092"/>
    </source>
</evidence>
<evidence type="ECO:0000313" key="1">
    <source>
        <dbReference type="EMBL" id="KAG8183087.1"/>
    </source>
</evidence>
<keyword evidence="2" id="KW-1185">Reference proteome</keyword>
<protein>
    <submittedName>
        <fullName evidence="1">Uncharacterized protein</fullName>
    </submittedName>
</protein>
<proteinExistence type="predicted"/>
<organism evidence="1 2">
    <name type="scientific">Oedothorax gibbosus</name>
    <dbReference type="NCBI Taxonomy" id="931172"/>
    <lineage>
        <taxon>Eukaryota</taxon>
        <taxon>Metazoa</taxon>
        <taxon>Ecdysozoa</taxon>
        <taxon>Arthropoda</taxon>
        <taxon>Chelicerata</taxon>
        <taxon>Arachnida</taxon>
        <taxon>Araneae</taxon>
        <taxon>Araneomorphae</taxon>
        <taxon>Entelegynae</taxon>
        <taxon>Araneoidea</taxon>
        <taxon>Linyphiidae</taxon>
        <taxon>Erigoninae</taxon>
        <taxon>Oedothorax</taxon>
    </lineage>
</organism>
<sequence length="100" mass="11452">MMSVSVVSVPMPDMRGVVQLDVLDDRYRGRDVLHDFHDMYRLHDLDDLRLVVVIVMVTIVTGHGHGGTEEDERQDGCLGKWCKVQIYAKPQCYIPNQEPL</sequence>
<reference evidence="1 2" key="1">
    <citation type="journal article" date="2022" name="Nat. Ecol. Evol.">
        <title>A masculinizing supergene underlies an exaggerated male reproductive morph in a spider.</title>
        <authorList>
            <person name="Hendrickx F."/>
            <person name="De Corte Z."/>
            <person name="Sonet G."/>
            <person name="Van Belleghem S.M."/>
            <person name="Kostlbacher S."/>
            <person name="Vangestel C."/>
        </authorList>
    </citation>
    <scope>NUCLEOTIDE SEQUENCE [LARGE SCALE GENOMIC DNA]</scope>
    <source>
        <strain evidence="1">W744_W776</strain>
    </source>
</reference>
<gene>
    <name evidence="1" type="ORF">JTE90_010910</name>
</gene>
<dbReference type="AlphaFoldDB" id="A0AAV6UF34"/>
<dbReference type="EMBL" id="JAFNEN010000433">
    <property type="protein sequence ID" value="KAG8183087.1"/>
    <property type="molecule type" value="Genomic_DNA"/>
</dbReference>